<name>A0A9X0UIV1_VIBME</name>
<proteinExistence type="predicted"/>
<sequence length="118" mass="13372">MITNLFACRMAETILNLGNKVPIEDLIQTKCLDVDVTKDDVFEGVKFLIAHNLIVDGLGNIVFSASKFYCEADDGYNPIYGQIISINPKFQKIHYVYESHLGHLDKTHFQNFSTKTSK</sequence>
<reference evidence="1" key="1">
    <citation type="submission" date="2020-08" db="EMBL/GenBank/DDBJ databases">
        <title>Genome Sequencing and Pan-Genome Analysis of Migratory bird Vibrio Strains, Inner Mongolia.</title>
        <authorList>
            <person name="Zheng L."/>
        </authorList>
    </citation>
    <scope>NUCLEOTIDE SEQUENCE</scope>
    <source>
        <strain evidence="1">M13F</strain>
    </source>
</reference>
<protein>
    <submittedName>
        <fullName evidence="1">Uncharacterized protein</fullName>
    </submittedName>
</protein>
<dbReference type="EMBL" id="JACRUP010000018">
    <property type="protein sequence ID" value="MBC5852782.1"/>
    <property type="molecule type" value="Genomic_DNA"/>
</dbReference>
<comment type="caution">
    <text evidence="1">The sequence shown here is derived from an EMBL/GenBank/DDBJ whole genome shotgun (WGS) entry which is preliminary data.</text>
</comment>
<dbReference type="AlphaFoldDB" id="A0A9X0UIV1"/>
<evidence type="ECO:0000313" key="1">
    <source>
        <dbReference type="EMBL" id="MBC5852782.1"/>
    </source>
</evidence>
<dbReference type="RefSeq" id="WP_187027042.1">
    <property type="nucleotide sequence ID" value="NZ_JACRUP010000018.1"/>
</dbReference>
<dbReference type="Proteomes" id="UP000615796">
    <property type="component" value="Unassembled WGS sequence"/>
</dbReference>
<organism evidence="1 2">
    <name type="scientific">Vibrio metschnikovii</name>
    <dbReference type="NCBI Taxonomy" id="28172"/>
    <lineage>
        <taxon>Bacteria</taxon>
        <taxon>Pseudomonadati</taxon>
        <taxon>Pseudomonadota</taxon>
        <taxon>Gammaproteobacteria</taxon>
        <taxon>Vibrionales</taxon>
        <taxon>Vibrionaceae</taxon>
        <taxon>Vibrio</taxon>
    </lineage>
</organism>
<gene>
    <name evidence="1" type="ORF">H8Q88_17915</name>
</gene>
<accession>A0A9X0UIV1</accession>
<evidence type="ECO:0000313" key="2">
    <source>
        <dbReference type="Proteomes" id="UP000615796"/>
    </source>
</evidence>
<keyword evidence="2" id="KW-1185">Reference proteome</keyword>